<keyword evidence="2 6" id="KW-0808">Transferase</keyword>
<evidence type="ECO:0000256" key="4">
    <source>
        <dbReference type="ARBA" id="ARBA00022777"/>
    </source>
</evidence>
<keyword evidence="5" id="KW-0067">ATP-binding</keyword>
<comment type="similarity">
    <text evidence="1 6">Belongs to the carbohydrate kinase PfkB family.</text>
</comment>
<dbReference type="InterPro" id="IPR002173">
    <property type="entry name" value="Carboh/pur_kinase_PfkB_CS"/>
</dbReference>
<keyword evidence="3" id="KW-0547">Nucleotide-binding</keyword>
<dbReference type="EMBL" id="PRDS01000001">
    <property type="protein sequence ID" value="PPB82098.1"/>
    <property type="molecule type" value="Genomic_DNA"/>
</dbReference>
<dbReference type="Gene3D" id="3.40.1190.20">
    <property type="match status" value="1"/>
</dbReference>
<dbReference type="GO" id="GO:0003872">
    <property type="term" value="F:6-phosphofructokinase activity"/>
    <property type="evidence" value="ECO:0007669"/>
    <property type="project" value="TreeGrafter"/>
</dbReference>
<dbReference type="GO" id="GO:0005829">
    <property type="term" value="C:cytosol"/>
    <property type="evidence" value="ECO:0007669"/>
    <property type="project" value="TreeGrafter"/>
</dbReference>
<dbReference type="GO" id="GO:0005524">
    <property type="term" value="F:ATP binding"/>
    <property type="evidence" value="ECO:0007669"/>
    <property type="project" value="UniProtKB-KW"/>
</dbReference>
<organism evidence="8 9">
    <name type="scientific">Albidovulum inexpectatum</name>
    <dbReference type="NCBI Taxonomy" id="196587"/>
    <lineage>
        <taxon>Bacteria</taxon>
        <taxon>Pseudomonadati</taxon>
        <taxon>Pseudomonadota</taxon>
        <taxon>Alphaproteobacteria</taxon>
        <taxon>Rhodobacterales</taxon>
        <taxon>Paracoccaceae</taxon>
        <taxon>Albidovulum</taxon>
    </lineage>
</organism>
<evidence type="ECO:0000256" key="3">
    <source>
        <dbReference type="ARBA" id="ARBA00022741"/>
    </source>
</evidence>
<accession>A0A2S5JL28</accession>
<dbReference type="PANTHER" id="PTHR46566">
    <property type="entry name" value="1-PHOSPHOFRUCTOKINASE-RELATED"/>
    <property type="match status" value="1"/>
</dbReference>
<evidence type="ECO:0000256" key="6">
    <source>
        <dbReference type="PIRNR" id="PIRNR000535"/>
    </source>
</evidence>
<dbReference type="OrthoDB" id="9801219at2"/>
<dbReference type="InterPro" id="IPR017583">
    <property type="entry name" value="Tagatose/fructose_Pkinase"/>
</dbReference>
<evidence type="ECO:0000256" key="1">
    <source>
        <dbReference type="ARBA" id="ARBA00010688"/>
    </source>
</evidence>
<evidence type="ECO:0000256" key="5">
    <source>
        <dbReference type="ARBA" id="ARBA00022840"/>
    </source>
</evidence>
<dbReference type="RefSeq" id="WP_104068693.1">
    <property type="nucleotide sequence ID" value="NZ_PRDS01000001.1"/>
</dbReference>
<sequence length="314" mass="32286">MTPILTVTLNPALDISTSAESVRPGPKLRCADPRIDPGGGGINVSRVIRRLGGRSTAFIAIGGATGERLAAALVREGLTPSAWPAPGETRESIAVTDRSTGEQYRFVLPGPHWNRKQADAALAAIVTAAPQGAFVVLSGSLPPGMAPDLPLRLARRLKKAGARLILDTSGDALRQAARGPQAVFVLRMDQDEAEDLAGRALPDRAASAAFARDLVRSGAAEIAIVGRGAEGSVMVTRDGAWFAPAAKVPVASKVGAGDSFMAAFTLALARGKPLPHALSAGMAAASAAVMTEATELCRPADARRLIASCPAEPV</sequence>
<dbReference type="PANTHER" id="PTHR46566:SF2">
    <property type="entry name" value="ATP-DEPENDENT 6-PHOSPHOFRUCTOKINASE ISOZYME 2"/>
    <property type="match status" value="1"/>
</dbReference>
<evidence type="ECO:0000256" key="2">
    <source>
        <dbReference type="ARBA" id="ARBA00022679"/>
    </source>
</evidence>
<evidence type="ECO:0000313" key="9">
    <source>
        <dbReference type="Proteomes" id="UP000239736"/>
    </source>
</evidence>
<dbReference type="PIRSF" id="PIRSF000535">
    <property type="entry name" value="1PFK/6PFK/LacC"/>
    <property type="match status" value="1"/>
</dbReference>
<evidence type="ECO:0000313" key="8">
    <source>
        <dbReference type="EMBL" id="PPB82098.1"/>
    </source>
</evidence>
<feature type="domain" description="Carbohydrate kinase PfkB" evidence="7">
    <location>
        <begin position="21"/>
        <end position="299"/>
    </location>
</feature>
<evidence type="ECO:0000259" key="7">
    <source>
        <dbReference type="Pfam" id="PF00294"/>
    </source>
</evidence>
<proteinExistence type="inferred from homology"/>
<name>A0A2S5JL28_9RHOB</name>
<dbReference type="Proteomes" id="UP000239736">
    <property type="component" value="Unassembled WGS sequence"/>
</dbReference>
<dbReference type="PROSITE" id="PS00583">
    <property type="entry name" value="PFKB_KINASES_1"/>
    <property type="match status" value="1"/>
</dbReference>
<gene>
    <name evidence="8" type="ORF">LV82_00018</name>
</gene>
<comment type="caution">
    <text evidence="8">The sequence shown here is derived from an EMBL/GenBank/DDBJ whole genome shotgun (WGS) entry which is preliminary data.</text>
</comment>
<keyword evidence="4 8" id="KW-0418">Kinase</keyword>
<dbReference type="AlphaFoldDB" id="A0A2S5JL28"/>
<dbReference type="SUPFAM" id="SSF53613">
    <property type="entry name" value="Ribokinase-like"/>
    <property type="match status" value="1"/>
</dbReference>
<dbReference type="Pfam" id="PF00294">
    <property type="entry name" value="PfkB"/>
    <property type="match status" value="1"/>
</dbReference>
<dbReference type="InterPro" id="IPR011611">
    <property type="entry name" value="PfkB_dom"/>
</dbReference>
<protein>
    <recommendedName>
        <fullName evidence="6">Phosphofructokinase</fullName>
    </recommendedName>
</protein>
<dbReference type="NCBIfam" id="TIGR03168">
    <property type="entry name" value="1-PFK"/>
    <property type="match status" value="1"/>
</dbReference>
<reference evidence="8 9" key="1">
    <citation type="submission" date="2018-01" db="EMBL/GenBank/DDBJ databases">
        <title>Genomic Encyclopedia of Archaeal and Bacterial Type Strains, Phase II (KMG-II): from individual species to whole genera.</title>
        <authorList>
            <person name="Goeker M."/>
        </authorList>
    </citation>
    <scope>NUCLEOTIDE SEQUENCE [LARGE SCALE GENOMIC DNA]</scope>
    <source>
        <strain evidence="8 9">DSM 12048</strain>
    </source>
</reference>
<keyword evidence="9" id="KW-1185">Reference proteome</keyword>
<dbReference type="CDD" id="cd01164">
    <property type="entry name" value="FruK_PfkB_like"/>
    <property type="match status" value="1"/>
</dbReference>
<dbReference type="InterPro" id="IPR029056">
    <property type="entry name" value="Ribokinase-like"/>
</dbReference>